<dbReference type="EMBL" id="KZ269977">
    <property type="protein sequence ID" value="OZC12850.1"/>
    <property type="molecule type" value="Genomic_DNA"/>
</dbReference>
<organism evidence="14 15">
    <name type="scientific">Onchocerca flexuosa</name>
    <dbReference type="NCBI Taxonomy" id="387005"/>
    <lineage>
        <taxon>Eukaryota</taxon>
        <taxon>Metazoa</taxon>
        <taxon>Ecdysozoa</taxon>
        <taxon>Nematoda</taxon>
        <taxon>Chromadorea</taxon>
        <taxon>Rhabditida</taxon>
        <taxon>Spirurina</taxon>
        <taxon>Spiruromorpha</taxon>
        <taxon>Filarioidea</taxon>
        <taxon>Onchocercidae</taxon>
        <taxon>Onchocerca</taxon>
    </lineage>
</organism>
<evidence type="ECO:0000256" key="8">
    <source>
        <dbReference type="ARBA" id="ARBA00022792"/>
    </source>
</evidence>
<keyword evidence="6" id="KW-0813">Transport</keyword>
<evidence type="ECO:0000313" key="15">
    <source>
        <dbReference type="Proteomes" id="UP000242913"/>
    </source>
</evidence>
<keyword evidence="8" id="KW-0999">Mitochondrion inner membrane</keyword>
<dbReference type="GO" id="GO:0005758">
    <property type="term" value="C:mitochondrial intermembrane space"/>
    <property type="evidence" value="ECO:0007669"/>
    <property type="project" value="UniProtKB-SubCell"/>
</dbReference>
<evidence type="ECO:0000256" key="10">
    <source>
        <dbReference type="ARBA" id="ARBA00023128"/>
    </source>
</evidence>
<dbReference type="Proteomes" id="UP000242913">
    <property type="component" value="Unassembled WGS sequence"/>
</dbReference>
<dbReference type="InterPro" id="IPR008698">
    <property type="entry name" value="NDUB7"/>
</dbReference>
<keyword evidence="9" id="KW-0249">Electron transport</keyword>
<accession>A0A238C6T2</accession>
<keyword evidence="14" id="KW-0830">Ubiquinone</keyword>
<keyword evidence="10" id="KW-0496">Mitochondrion</keyword>
<evidence type="ECO:0000256" key="11">
    <source>
        <dbReference type="ARBA" id="ARBA00023136"/>
    </source>
</evidence>
<dbReference type="OrthoDB" id="268414at2759"/>
<sequence>MGTRLSVSLEDPKVSPRTDRPPTFDPLYGFSKGRKPREMKATWEEMDHWKLELGDRDYCAHLLINLKKCQRQYVPFSHYYCIDQYHGWQNCDTSSHMERQRVEYVLGMLTDPVKLNRKLLPLVEECGKMSELNAFGWALLAKLVYACDQEMLRTISSRIQKRLIAAAKQPISVPLLHFIRSFLVRFPWLKGFNEQTLAYICSRAVDFSVENCSEDITRLTSNIYALWAGTKHDYILIKTLKDMLNDVTVEEKNDNEKVLFRFETAVQRYLPQLISAIFNLHTEVMEKCSPGDKIAINEWLDIACESAVIVEVEKKDSIFRWLRTFLFKARSCAHLAVRRISSFISDCYYPSEAYYEASYFISKSFLFLVRCLFYHFQFQEYGKAYAEALGAMLELRPYLLDVQDVIELQYIVCQEAFQNRNCRPALSLLNSLLAMNNELVPLPVQIAQSIFSGSENWCDEVRVGRALCSSISRPRIQIIIPQENLLKKLSDTVMSDQQIHFEGFQNSTKLTMPKNSEVQSSNTAVNNELNDDRIETYENIGIESAESAVRKRVYPSSEDTSLKHMRIGSEYCEEILSTKSGSSQSSKTLEITDEQQISSKIGYTLIEQKELQDTAVANAAAMKLNSNAVVTVLGKDVIDRELTIQQIMADFVPIWR</sequence>
<keyword evidence="7" id="KW-0679">Respiratory chain</keyword>
<feature type="region of interest" description="Disordered" evidence="13">
    <location>
        <begin position="1"/>
        <end position="27"/>
    </location>
</feature>
<dbReference type="AlphaFoldDB" id="A0A238C6T2"/>
<evidence type="ECO:0000256" key="5">
    <source>
        <dbReference type="ARBA" id="ARBA00018677"/>
    </source>
</evidence>
<comment type="function">
    <text evidence="1">Accessory subunit of the mitochondrial membrane respiratory chain NADH dehydrogenase (Complex I), that is believed not to be involved in catalysis. Complex I functions in the transfer of electrons from NADH to the respiratory chain. The immediate electron acceptor for the enzyme is believed to be ubiquinone.</text>
</comment>
<protein>
    <recommendedName>
        <fullName evidence="5">NADH dehydrogenase [ubiquinone] 1 beta subcomplex subunit 7</fullName>
    </recommendedName>
</protein>
<dbReference type="PANTHER" id="PTHR20900">
    <property type="entry name" value="NADH:UBIQUINONE OXIDOREDUCTASE B18-LIKE SUBUNIT"/>
    <property type="match status" value="1"/>
</dbReference>
<evidence type="ECO:0000256" key="1">
    <source>
        <dbReference type="ARBA" id="ARBA00003195"/>
    </source>
</evidence>
<reference evidence="14 15" key="1">
    <citation type="submission" date="2015-12" db="EMBL/GenBank/DDBJ databases">
        <title>Draft genome of the nematode, Onchocerca flexuosa.</title>
        <authorList>
            <person name="Mitreva M."/>
        </authorList>
    </citation>
    <scope>NUCLEOTIDE SEQUENCE [LARGE SCALE GENOMIC DNA]</scope>
    <source>
        <strain evidence="14">Red Deer</strain>
    </source>
</reference>
<keyword evidence="11" id="KW-0472">Membrane</keyword>
<evidence type="ECO:0000256" key="12">
    <source>
        <dbReference type="ARBA" id="ARBA00023157"/>
    </source>
</evidence>
<evidence type="ECO:0000256" key="2">
    <source>
        <dbReference type="ARBA" id="ARBA00004569"/>
    </source>
</evidence>
<gene>
    <name evidence="14" type="ORF">X798_00484</name>
</gene>
<keyword evidence="15" id="KW-1185">Reference proteome</keyword>
<dbReference type="PANTHER" id="PTHR20900:SF0">
    <property type="entry name" value="NADH DEHYDROGENASE [UBIQUINONE] 1 BETA SUBCOMPLEX SUBUNIT 7"/>
    <property type="match status" value="1"/>
</dbReference>
<proteinExistence type="inferred from homology"/>
<comment type="similarity">
    <text evidence="4">Belongs to the complex I NDUFB7 subunit family.</text>
</comment>
<evidence type="ECO:0000256" key="7">
    <source>
        <dbReference type="ARBA" id="ARBA00022660"/>
    </source>
</evidence>
<name>A0A238C6T2_9BILA</name>
<dbReference type="GO" id="GO:0005743">
    <property type="term" value="C:mitochondrial inner membrane"/>
    <property type="evidence" value="ECO:0007669"/>
    <property type="project" value="UniProtKB-SubCell"/>
</dbReference>
<evidence type="ECO:0000256" key="6">
    <source>
        <dbReference type="ARBA" id="ARBA00022448"/>
    </source>
</evidence>
<evidence type="ECO:0000256" key="4">
    <source>
        <dbReference type="ARBA" id="ARBA00008006"/>
    </source>
</evidence>
<evidence type="ECO:0000256" key="3">
    <source>
        <dbReference type="ARBA" id="ARBA00004637"/>
    </source>
</evidence>
<comment type="subcellular location">
    <subcellularLocation>
        <location evidence="3">Mitochondrion inner membrane</location>
        <topology evidence="3">Peripheral membrane protein</topology>
    </subcellularLocation>
    <subcellularLocation>
        <location evidence="2">Mitochondrion intermembrane space</location>
    </subcellularLocation>
</comment>
<keyword evidence="12" id="KW-1015">Disulfide bond</keyword>
<evidence type="ECO:0000256" key="9">
    <source>
        <dbReference type="ARBA" id="ARBA00022982"/>
    </source>
</evidence>
<dbReference type="Pfam" id="PF05676">
    <property type="entry name" value="NDUF_B7"/>
    <property type="match status" value="1"/>
</dbReference>
<evidence type="ECO:0000256" key="13">
    <source>
        <dbReference type="SAM" id="MobiDB-lite"/>
    </source>
</evidence>
<evidence type="ECO:0000313" key="14">
    <source>
        <dbReference type="EMBL" id="OZC12850.1"/>
    </source>
</evidence>
<feature type="compositionally biased region" description="Basic and acidic residues" evidence="13">
    <location>
        <begin position="10"/>
        <end position="22"/>
    </location>
</feature>